<evidence type="ECO:0000256" key="2">
    <source>
        <dbReference type="ARBA" id="ARBA00006339"/>
    </source>
</evidence>
<keyword evidence="7" id="KW-0472">Membrane</keyword>
<dbReference type="InterPro" id="IPR018011">
    <property type="entry name" value="Carb_sulfotrans_8-10"/>
</dbReference>
<protein>
    <submittedName>
        <fullName evidence="9">Sulfotransferase family-domain-containing protein</fullName>
    </submittedName>
</protein>
<proteinExistence type="inferred from homology"/>
<evidence type="ECO:0000256" key="3">
    <source>
        <dbReference type="ARBA" id="ARBA00022679"/>
    </source>
</evidence>
<name>A0A835Z0T9_9STRA</name>
<keyword evidence="8" id="KW-0325">Glycoprotein</keyword>
<comment type="caution">
    <text evidence="9">The sequence shown here is derived from an EMBL/GenBank/DDBJ whole genome shotgun (WGS) entry which is preliminary data.</text>
</comment>
<accession>A0A835Z0T9</accession>
<dbReference type="PANTHER" id="PTHR12137:SF54">
    <property type="entry name" value="CARBOHYDRATE SULFOTRANSFERASE"/>
    <property type="match status" value="1"/>
</dbReference>
<evidence type="ECO:0000313" key="10">
    <source>
        <dbReference type="Proteomes" id="UP000664859"/>
    </source>
</evidence>
<dbReference type="GO" id="GO:0000139">
    <property type="term" value="C:Golgi membrane"/>
    <property type="evidence" value="ECO:0007669"/>
    <property type="project" value="UniProtKB-SubCell"/>
</dbReference>
<evidence type="ECO:0000256" key="6">
    <source>
        <dbReference type="ARBA" id="ARBA00023034"/>
    </source>
</evidence>
<evidence type="ECO:0000256" key="4">
    <source>
        <dbReference type="ARBA" id="ARBA00022692"/>
    </source>
</evidence>
<dbReference type="AlphaFoldDB" id="A0A835Z0T9"/>
<gene>
    <name evidence="9" type="ORF">JKP88DRAFT_316670</name>
</gene>
<dbReference type="OrthoDB" id="206904at2759"/>
<keyword evidence="5" id="KW-1133">Transmembrane helix</keyword>
<evidence type="ECO:0000256" key="8">
    <source>
        <dbReference type="ARBA" id="ARBA00023180"/>
    </source>
</evidence>
<keyword evidence="6" id="KW-0333">Golgi apparatus</keyword>
<keyword evidence="3 9" id="KW-0808">Transferase</keyword>
<evidence type="ECO:0000256" key="7">
    <source>
        <dbReference type="ARBA" id="ARBA00023136"/>
    </source>
</evidence>
<keyword evidence="10" id="KW-1185">Reference proteome</keyword>
<dbReference type="Proteomes" id="UP000664859">
    <property type="component" value="Unassembled WGS sequence"/>
</dbReference>
<dbReference type="PANTHER" id="PTHR12137">
    <property type="entry name" value="CARBOHYDRATE SULFOTRANSFERASE"/>
    <property type="match status" value="1"/>
</dbReference>
<sequence>MKAHLLAACTIGHNEATSSGSRAVEDPRAEVIAQPNRTHPVQLPGDLADHLLVIPEHKLLFCYIAKNNCLSFNDLFRSLRERYDPSLAEGPSFGRNSYTNHNMTLEQLTEYIYDPTWHKAVFYREPLVRFVSAYRSKCVREKHAGNEVCQSQFGIKHPLFKSVVKRLTREPPIENPHWRPQADFCGGLSGILSEFQTIEPLDARTSREKVAKLLKQVGIEDPESIPAFNERFPPPDPETGVWRPEQSPFHTTNADSVVAEYYTPFTACTVFQYYLDDFLLFGIPAPEWTRQWDFHAQHWTTGDCKPLQWI</sequence>
<dbReference type="GO" id="GO:0008146">
    <property type="term" value="F:sulfotransferase activity"/>
    <property type="evidence" value="ECO:0007669"/>
    <property type="project" value="InterPro"/>
</dbReference>
<comment type="similarity">
    <text evidence="2">Belongs to the sulfotransferase 2 family.</text>
</comment>
<evidence type="ECO:0000256" key="5">
    <source>
        <dbReference type="ARBA" id="ARBA00022989"/>
    </source>
</evidence>
<evidence type="ECO:0000313" key="9">
    <source>
        <dbReference type="EMBL" id="KAG5183562.1"/>
    </source>
</evidence>
<comment type="subcellular location">
    <subcellularLocation>
        <location evidence="1">Golgi apparatus membrane</location>
        <topology evidence="1">Single-pass type II membrane protein</topology>
    </subcellularLocation>
</comment>
<keyword evidence="4" id="KW-0812">Transmembrane</keyword>
<dbReference type="InterPro" id="IPR005331">
    <property type="entry name" value="Sulfotransferase"/>
</dbReference>
<reference evidence="9" key="1">
    <citation type="submission" date="2021-02" db="EMBL/GenBank/DDBJ databases">
        <title>First Annotated Genome of the Yellow-green Alga Tribonema minus.</title>
        <authorList>
            <person name="Mahan K.M."/>
        </authorList>
    </citation>
    <scope>NUCLEOTIDE SEQUENCE</scope>
    <source>
        <strain evidence="9">UTEX B ZZ1240</strain>
    </source>
</reference>
<organism evidence="9 10">
    <name type="scientific">Tribonema minus</name>
    <dbReference type="NCBI Taxonomy" id="303371"/>
    <lineage>
        <taxon>Eukaryota</taxon>
        <taxon>Sar</taxon>
        <taxon>Stramenopiles</taxon>
        <taxon>Ochrophyta</taxon>
        <taxon>PX clade</taxon>
        <taxon>Xanthophyceae</taxon>
        <taxon>Tribonematales</taxon>
        <taxon>Tribonemataceae</taxon>
        <taxon>Tribonema</taxon>
    </lineage>
</organism>
<dbReference type="EMBL" id="JAFCMP010000201">
    <property type="protein sequence ID" value="KAG5183562.1"/>
    <property type="molecule type" value="Genomic_DNA"/>
</dbReference>
<evidence type="ECO:0000256" key="1">
    <source>
        <dbReference type="ARBA" id="ARBA00004323"/>
    </source>
</evidence>
<dbReference type="Pfam" id="PF03567">
    <property type="entry name" value="Sulfotransfer_2"/>
    <property type="match status" value="1"/>
</dbReference>
<dbReference type="GO" id="GO:0016051">
    <property type="term" value="P:carbohydrate biosynthetic process"/>
    <property type="evidence" value="ECO:0007669"/>
    <property type="project" value="InterPro"/>
</dbReference>